<dbReference type="AlphaFoldDB" id="A0A8H6W1U8"/>
<feature type="domain" description="DUF6699" evidence="2">
    <location>
        <begin position="421"/>
        <end position="559"/>
    </location>
</feature>
<feature type="compositionally biased region" description="Low complexity" evidence="1">
    <location>
        <begin position="239"/>
        <end position="248"/>
    </location>
</feature>
<dbReference type="GeneID" id="59347240"/>
<dbReference type="Proteomes" id="UP000636479">
    <property type="component" value="Unassembled WGS sequence"/>
</dbReference>
<evidence type="ECO:0000313" key="3">
    <source>
        <dbReference type="EMBL" id="KAF7298578.1"/>
    </source>
</evidence>
<organism evidence="3 4">
    <name type="scientific">Mycena indigotica</name>
    <dbReference type="NCBI Taxonomy" id="2126181"/>
    <lineage>
        <taxon>Eukaryota</taxon>
        <taxon>Fungi</taxon>
        <taxon>Dikarya</taxon>
        <taxon>Basidiomycota</taxon>
        <taxon>Agaricomycotina</taxon>
        <taxon>Agaricomycetes</taxon>
        <taxon>Agaricomycetidae</taxon>
        <taxon>Agaricales</taxon>
        <taxon>Marasmiineae</taxon>
        <taxon>Mycenaceae</taxon>
        <taxon>Mycena</taxon>
    </lineage>
</organism>
<evidence type="ECO:0000313" key="4">
    <source>
        <dbReference type="Proteomes" id="UP000636479"/>
    </source>
</evidence>
<dbReference type="OrthoDB" id="2970175at2759"/>
<evidence type="ECO:0000259" key="2">
    <source>
        <dbReference type="Pfam" id="PF20415"/>
    </source>
</evidence>
<feature type="compositionally biased region" description="Basic and acidic residues" evidence="1">
    <location>
        <begin position="335"/>
        <end position="345"/>
    </location>
</feature>
<feature type="region of interest" description="Disordered" evidence="1">
    <location>
        <begin position="104"/>
        <end position="380"/>
    </location>
</feature>
<reference evidence="3" key="1">
    <citation type="submission" date="2020-05" db="EMBL/GenBank/DDBJ databases">
        <title>Mycena genomes resolve the evolution of fungal bioluminescence.</title>
        <authorList>
            <person name="Tsai I.J."/>
        </authorList>
    </citation>
    <scope>NUCLEOTIDE SEQUENCE</scope>
    <source>
        <strain evidence="3">171206Taipei</strain>
    </source>
</reference>
<dbReference type="Pfam" id="PF20415">
    <property type="entry name" value="DUF6699"/>
    <property type="match status" value="1"/>
</dbReference>
<protein>
    <recommendedName>
        <fullName evidence="2">DUF6699 domain-containing protein</fullName>
    </recommendedName>
</protein>
<name>A0A8H6W1U8_9AGAR</name>
<proteinExistence type="predicted"/>
<evidence type="ECO:0000256" key="1">
    <source>
        <dbReference type="SAM" id="MobiDB-lite"/>
    </source>
</evidence>
<feature type="compositionally biased region" description="Polar residues" evidence="1">
    <location>
        <begin position="307"/>
        <end position="327"/>
    </location>
</feature>
<feature type="compositionally biased region" description="Pro residues" evidence="1">
    <location>
        <begin position="204"/>
        <end position="238"/>
    </location>
</feature>
<gene>
    <name evidence="3" type="ORF">MIND_00804500</name>
</gene>
<feature type="compositionally biased region" description="Low complexity" evidence="1">
    <location>
        <begin position="116"/>
        <end position="128"/>
    </location>
</feature>
<feature type="compositionally biased region" description="Basic residues" evidence="1">
    <location>
        <begin position="183"/>
        <end position="192"/>
    </location>
</feature>
<accession>A0A8H6W1U8</accession>
<keyword evidence="4" id="KW-1185">Reference proteome</keyword>
<dbReference type="RefSeq" id="XP_037217966.1">
    <property type="nucleotide sequence ID" value="XM_037364724.1"/>
</dbReference>
<feature type="compositionally biased region" description="Low complexity" evidence="1">
    <location>
        <begin position="258"/>
        <end position="271"/>
    </location>
</feature>
<comment type="caution">
    <text evidence="3">The sequence shown here is derived from an EMBL/GenBank/DDBJ whole genome shotgun (WGS) entry which is preliminary data.</text>
</comment>
<dbReference type="EMBL" id="JACAZF010000007">
    <property type="protein sequence ID" value="KAF7298578.1"/>
    <property type="molecule type" value="Genomic_DNA"/>
</dbReference>
<dbReference type="InterPro" id="IPR046522">
    <property type="entry name" value="DUF6699"/>
</dbReference>
<sequence>MVWCFGFGNNHWRKHKMAATTPRRAHPPAPFMQSVALPVTTPSPAGYREQYRSPQPSWGQAMAQQWPNVSMYAPPPAPQWVGPSPYVPLGHGHPHASNVFAHRAPVTSQAPPPVNRATRPPTRPSTRPQNHLPELRMPQPSRGALDTTAARLQASVASPVPAPPAPHTHGRQPTPNMLPPSSSRHRHTRSHSRGGPPGHGYPAQPIPMQPPPNGMMPPPPGHPHLGPQPPPNPAPALAPAPAAAAAPPSRNVLEDIFSGRSPLRPSSRSSSVADEPEPPPRPLRRNTTPATARNNPAAQAPRNATPGPSNQAAGQNGSAPQAGQPQISPLRGIVRGRERTPEERQALYTDGPVSILRGSTNHRQRVPSGGTSGSITGRITGTIYHPPEELPLAPEHIELDWRLKQQQGRPGHREYTSPCIAYDLSRDPRDPRNVLDIRRPRDVSLIGHHDIRSPASVHTVLNTMTIRAKHIHNGGIRVERAGTGGLRVLDVLKGIYDAYNVPLDIEELYEEDREALIRELRRRLPRSALSDDALVAQHSQGLRRFDLLGRERAFDGLWRNSQMNWDLHFKEL</sequence>
<feature type="compositionally biased region" description="Low complexity" evidence="1">
    <location>
        <begin position="285"/>
        <end position="306"/>
    </location>
</feature>